<evidence type="ECO:0000256" key="1">
    <source>
        <dbReference type="ARBA" id="ARBA00000085"/>
    </source>
</evidence>
<organism evidence="16 17">
    <name type="scientific">Paenibacillus mucilaginosus 3016</name>
    <dbReference type="NCBI Taxonomy" id="1116391"/>
    <lineage>
        <taxon>Bacteria</taxon>
        <taxon>Bacillati</taxon>
        <taxon>Bacillota</taxon>
        <taxon>Bacilli</taxon>
        <taxon>Bacillales</taxon>
        <taxon>Paenibacillaceae</taxon>
        <taxon>Paenibacillus</taxon>
    </lineage>
</organism>
<keyword evidence="11 14" id="KW-1133">Transmembrane helix</keyword>
<dbReference type="InterPro" id="IPR003660">
    <property type="entry name" value="HAMP_dom"/>
</dbReference>
<evidence type="ECO:0000313" key="16">
    <source>
        <dbReference type="EMBL" id="AFC30612.1"/>
    </source>
</evidence>
<dbReference type="CDD" id="cd06225">
    <property type="entry name" value="HAMP"/>
    <property type="match status" value="1"/>
</dbReference>
<dbReference type="STRING" id="1116391.PM3016_3799"/>
<feature type="domain" description="HAMP" evidence="15">
    <location>
        <begin position="327"/>
        <end position="379"/>
    </location>
</feature>
<keyword evidence="5" id="KW-0597">Phosphoprotein</keyword>
<dbReference type="InterPro" id="IPR036890">
    <property type="entry name" value="HATPase_C_sf"/>
</dbReference>
<dbReference type="CDD" id="cd18773">
    <property type="entry name" value="PDC1_HK_sensor"/>
    <property type="match status" value="1"/>
</dbReference>
<evidence type="ECO:0000256" key="11">
    <source>
        <dbReference type="ARBA" id="ARBA00022989"/>
    </source>
</evidence>
<keyword evidence="6" id="KW-0808">Transferase</keyword>
<dbReference type="GO" id="GO:0005886">
    <property type="term" value="C:plasma membrane"/>
    <property type="evidence" value="ECO:0007669"/>
    <property type="project" value="UniProtKB-SubCell"/>
</dbReference>
<dbReference type="SMART" id="SM00304">
    <property type="entry name" value="HAMP"/>
    <property type="match status" value="1"/>
</dbReference>
<evidence type="ECO:0000256" key="10">
    <source>
        <dbReference type="ARBA" id="ARBA00022840"/>
    </source>
</evidence>
<dbReference type="EC" id="2.7.13.3" evidence="3"/>
<dbReference type="InterPro" id="IPR004358">
    <property type="entry name" value="Sig_transdc_His_kin-like_C"/>
</dbReference>
<dbReference type="PRINTS" id="PR00344">
    <property type="entry name" value="BCTRLSENSOR"/>
</dbReference>
<evidence type="ECO:0000256" key="4">
    <source>
        <dbReference type="ARBA" id="ARBA00022475"/>
    </source>
</evidence>
<protein>
    <recommendedName>
        <fullName evidence="3">histidine kinase</fullName>
        <ecNumber evidence="3">2.7.13.3</ecNumber>
    </recommendedName>
</protein>
<dbReference type="GO" id="GO:0005524">
    <property type="term" value="F:ATP binding"/>
    <property type="evidence" value="ECO:0007669"/>
    <property type="project" value="UniProtKB-KW"/>
</dbReference>
<dbReference type="Pfam" id="PF02518">
    <property type="entry name" value="HATPase_c"/>
    <property type="match status" value="1"/>
</dbReference>
<feature type="transmembrane region" description="Helical" evidence="14">
    <location>
        <begin position="21"/>
        <end position="43"/>
    </location>
</feature>
<evidence type="ECO:0000256" key="5">
    <source>
        <dbReference type="ARBA" id="ARBA00022553"/>
    </source>
</evidence>
<dbReference type="HOGENOM" id="CLU_020473_6_1_9"/>
<evidence type="ECO:0000256" key="12">
    <source>
        <dbReference type="ARBA" id="ARBA00023012"/>
    </source>
</evidence>
<dbReference type="Pfam" id="PF06580">
    <property type="entry name" value="His_kinase"/>
    <property type="match status" value="1"/>
</dbReference>
<gene>
    <name evidence="16" type="ORF">PM3016_3799</name>
</gene>
<comment type="catalytic activity">
    <reaction evidence="1">
        <text>ATP + protein L-histidine = ADP + protein N-phospho-L-histidine.</text>
        <dbReference type="EC" id="2.7.13.3"/>
    </reaction>
</comment>
<keyword evidence="4" id="KW-1003">Cell membrane</keyword>
<dbReference type="Proteomes" id="UP000007523">
    <property type="component" value="Chromosome"/>
</dbReference>
<keyword evidence="9" id="KW-0418">Kinase</keyword>
<evidence type="ECO:0000259" key="15">
    <source>
        <dbReference type="PROSITE" id="PS50885"/>
    </source>
</evidence>
<name>H6ND99_9BACL</name>
<comment type="subcellular location">
    <subcellularLocation>
        <location evidence="2">Cell membrane</location>
        <topology evidence="2">Multi-pass membrane protein</topology>
    </subcellularLocation>
</comment>
<evidence type="ECO:0000256" key="2">
    <source>
        <dbReference type="ARBA" id="ARBA00004651"/>
    </source>
</evidence>
<evidence type="ECO:0000256" key="14">
    <source>
        <dbReference type="SAM" id="Phobius"/>
    </source>
</evidence>
<dbReference type="GO" id="GO:0000155">
    <property type="term" value="F:phosphorelay sensor kinase activity"/>
    <property type="evidence" value="ECO:0007669"/>
    <property type="project" value="InterPro"/>
</dbReference>
<evidence type="ECO:0000313" key="17">
    <source>
        <dbReference type="Proteomes" id="UP000007523"/>
    </source>
</evidence>
<sequence length="624" mass="70881">MAYNSWMRKLLSTIGNMKLQNKLMGGYLLGCAIPVFIVSVIIYNESVAGLEDSSQEFAALYTSQIEHSLDLLMQEYDKITKTVLVDNDLISGLRDTKQMTMAELIHQREMVRRMLMRVALLKPEIGTVMLIGPDDTLYHYTNTTSIVNEEALLSQDWYKRLGDSEDAFFVTGLHDRAYYEDHGEGAITTVGRKLFTYDGAFAGWLIIDLDPFTLLTPNREFVLARDKYDISVVISNGSGEPVYHSDAATGRFTWKDVLNAGDRYTREDSGKESIVISGKVNLGKLKITTMIPREKLMLRIRKIQTVTAFVILTGFAIMAIVSIGLNYAITNPIKRLRRSMKQAEAGQYVPIDSAHYRDEIGSLVHSYNKMIVTIRTLIENVYLAEIKQRQAKFLALQNQINPHMLYNTLESIRMKALVKDEDEIAYMIKILARMFRLTLGKEGKLHSIQHELEYTKNYLDLQNIRFDHRFRLHIRLPQDMLACSIIPLVFQPIVENSIIHGFRDYSHFMNIVIEGSWTEKGGMVIRIIDDGMGMPQDKQEELSALLEGAASGLHKLEQTDERSGEGLGLKNIAERIKLHYGDPYDLKFRSERGIGTMVEIHIPSHHTVSGYGRDGASYESRTGG</sequence>
<dbReference type="Gene3D" id="6.10.340.10">
    <property type="match status" value="1"/>
</dbReference>
<dbReference type="AlphaFoldDB" id="H6ND99"/>
<dbReference type="EMBL" id="CP003235">
    <property type="protein sequence ID" value="AFC30612.1"/>
    <property type="molecule type" value="Genomic_DNA"/>
</dbReference>
<dbReference type="Pfam" id="PF00672">
    <property type="entry name" value="HAMP"/>
    <property type="match status" value="1"/>
</dbReference>
<proteinExistence type="predicted"/>
<keyword evidence="13 14" id="KW-0472">Membrane</keyword>
<keyword evidence="17" id="KW-1185">Reference proteome</keyword>
<dbReference type="SUPFAM" id="SSF158472">
    <property type="entry name" value="HAMP domain-like"/>
    <property type="match status" value="1"/>
</dbReference>
<evidence type="ECO:0000256" key="9">
    <source>
        <dbReference type="ARBA" id="ARBA00022777"/>
    </source>
</evidence>
<reference evidence="16 17" key="1">
    <citation type="journal article" date="2012" name="J. Bacteriol.">
        <title>Complete Genome Sequence of Paenibacillus mucilaginosus 3016, a Bacterium Functional as Microbial Fertilizer.</title>
        <authorList>
            <person name="Ma M."/>
            <person name="Wang Z."/>
            <person name="Li L."/>
            <person name="Jiang X."/>
            <person name="Guan D."/>
            <person name="Cao F."/>
            <person name="Chen H."/>
            <person name="Wang X."/>
            <person name="Shen D."/>
            <person name="Du B."/>
            <person name="Li J."/>
        </authorList>
    </citation>
    <scope>NUCLEOTIDE SEQUENCE [LARGE SCALE GENOMIC DNA]</scope>
    <source>
        <strain evidence="16 17">3016</strain>
    </source>
</reference>
<accession>H6ND99</accession>
<keyword evidence="10" id="KW-0067">ATP-binding</keyword>
<evidence type="ECO:0000256" key="7">
    <source>
        <dbReference type="ARBA" id="ARBA00022692"/>
    </source>
</evidence>
<dbReference type="KEGG" id="pmq:PM3016_3799"/>
<dbReference type="PANTHER" id="PTHR34220:SF11">
    <property type="entry name" value="SENSOR PROTEIN KINASE HPTS"/>
    <property type="match status" value="1"/>
</dbReference>
<dbReference type="InterPro" id="IPR003594">
    <property type="entry name" value="HATPase_dom"/>
</dbReference>
<feature type="transmembrane region" description="Helical" evidence="14">
    <location>
        <begin position="306"/>
        <end position="329"/>
    </location>
</feature>
<dbReference type="PROSITE" id="PS50885">
    <property type="entry name" value="HAMP"/>
    <property type="match status" value="1"/>
</dbReference>
<evidence type="ECO:0000256" key="8">
    <source>
        <dbReference type="ARBA" id="ARBA00022741"/>
    </source>
</evidence>
<dbReference type="PANTHER" id="PTHR34220">
    <property type="entry name" value="SENSOR HISTIDINE KINASE YPDA"/>
    <property type="match status" value="1"/>
</dbReference>
<dbReference type="InterPro" id="IPR010559">
    <property type="entry name" value="Sig_transdc_His_kin_internal"/>
</dbReference>
<evidence type="ECO:0000256" key="6">
    <source>
        <dbReference type="ARBA" id="ARBA00022679"/>
    </source>
</evidence>
<dbReference type="SUPFAM" id="SSF55874">
    <property type="entry name" value="ATPase domain of HSP90 chaperone/DNA topoisomerase II/histidine kinase"/>
    <property type="match status" value="1"/>
</dbReference>
<keyword evidence="7 14" id="KW-0812">Transmembrane</keyword>
<dbReference type="InterPro" id="IPR050640">
    <property type="entry name" value="Bact_2-comp_sensor_kinase"/>
</dbReference>
<keyword evidence="12" id="KW-0902">Two-component regulatory system</keyword>
<keyword evidence="8" id="KW-0547">Nucleotide-binding</keyword>
<evidence type="ECO:0000256" key="3">
    <source>
        <dbReference type="ARBA" id="ARBA00012438"/>
    </source>
</evidence>
<dbReference type="Gene3D" id="3.30.565.10">
    <property type="entry name" value="Histidine kinase-like ATPase, C-terminal domain"/>
    <property type="match status" value="1"/>
</dbReference>
<evidence type="ECO:0000256" key="13">
    <source>
        <dbReference type="ARBA" id="ARBA00023136"/>
    </source>
</evidence>